<evidence type="ECO:0000313" key="3">
    <source>
        <dbReference type="Proteomes" id="UP001141434"/>
    </source>
</evidence>
<keyword evidence="2" id="KW-0418">Kinase</keyword>
<keyword evidence="3" id="KW-1185">Reference proteome</keyword>
<dbReference type="InterPro" id="IPR011009">
    <property type="entry name" value="Kinase-like_dom_sf"/>
</dbReference>
<feature type="domain" description="Protein kinase" evidence="1">
    <location>
        <begin position="1"/>
        <end position="121"/>
    </location>
</feature>
<sequence length="121" mass="13956">MEKLKASGAVPEVYKALKLPLGPCFEGSLVVTEKLDKSAMGMLQEYATKPFNRLIMMQQWVKGLAYAHEKGIAHRDANPGNLMKVFHRDEWKIIDWDHAYDFGRKPGKTLIIYNHLHYKLQ</sequence>
<dbReference type="Pfam" id="PF00069">
    <property type="entry name" value="Pkinase"/>
    <property type="match status" value="1"/>
</dbReference>
<dbReference type="Proteomes" id="UP001141434">
    <property type="component" value="Unassembled WGS sequence"/>
</dbReference>
<dbReference type="GeneID" id="81399487"/>
<dbReference type="EMBL" id="JAPMSZ010000012">
    <property type="protein sequence ID" value="KAJ5081529.1"/>
    <property type="molecule type" value="Genomic_DNA"/>
</dbReference>
<keyword evidence="2" id="KW-0808">Transferase</keyword>
<protein>
    <submittedName>
        <fullName evidence="2">Kinase-like domain-containing protein</fullName>
    </submittedName>
</protein>
<evidence type="ECO:0000259" key="1">
    <source>
        <dbReference type="PROSITE" id="PS50011"/>
    </source>
</evidence>
<dbReference type="GO" id="GO:0005524">
    <property type="term" value="F:ATP binding"/>
    <property type="evidence" value="ECO:0007669"/>
    <property type="project" value="InterPro"/>
</dbReference>
<dbReference type="RefSeq" id="XP_056506816.1">
    <property type="nucleotide sequence ID" value="XM_056660318.1"/>
</dbReference>
<comment type="caution">
    <text evidence="2">The sequence shown here is derived from an EMBL/GenBank/DDBJ whole genome shotgun (WGS) entry which is preliminary data.</text>
</comment>
<reference evidence="2" key="2">
    <citation type="journal article" date="2023" name="IMA Fungus">
        <title>Comparative genomic study of the Penicillium genus elucidates a diverse pangenome and 15 lateral gene transfer events.</title>
        <authorList>
            <person name="Petersen C."/>
            <person name="Sorensen T."/>
            <person name="Nielsen M.R."/>
            <person name="Sondergaard T.E."/>
            <person name="Sorensen J.L."/>
            <person name="Fitzpatrick D.A."/>
            <person name="Frisvad J.C."/>
            <person name="Nielsen K.L."/>
        </authorList>
    </citation>
    <scope>NUCLEOTIDE SEQUENCE</scope>
    <source>
        <strain evidence="2">IBT 34128</strain>
    </source>
</reference>
<dbReference type="InterPro" id="IPR000719">
    <property type="entry name" value="Prot_kinase_dom"/>
</dbReference>
<proteinExistence type="predicted"/>
<accession>A0A9W9EGV6</accession>
<organism evidence="2 3">
    <name type="scientific">Penicillium alfredii</name>
    <dbReference type="NCBI Taxonomy" id="1506179"/>
    <lineage>
        <taxon>Eukaryota</taxon>
        <taxon>Fungi</taxon>
        <taxon>Dikarya</taxon>
        <taxon>Ascomycota</taxon>
        <taxon>Pezizomycotina</taxon>
        <taxon>Eurotiomycetes</taxon>
        <taxon>Eurotiomycetidae</taxon>
        <taxon>Eurotiales</taxon>
        <taxon>Aspergillaceae</taxon>
        <taxon>Penicillium</taxon>
    </lineage>
</organism>
<dbReference type="PROSITE" id="PS50011">
    <property type="entry name" value="PROTEIN_KINASE_DOM"/>
    <property type="match status" value="1"/>
</dbReference>
<name>A0A9W9EGV6_9EURO</name>
<dbReference type="SUPFAM" id="SSF56112">
    <property type="entry name" value="Protein kinase-like (PK-like)"/>
    <property type="match status" value="1"/>
</dbReference>
<evidence type="ECO:0000313" key="2">
    <source>
        <dbReference type="EMBL" id="KAJ5081529.1"/>
    </source>
</evidence>
<reference evidence="2" key="1">
    <citation type="submission" date="2022-11" db="EMBL/GenBank/DDBJ databases">
        <authorList>
            <person name="Petersen C."/>
        </authorList>
    </citation>
    <scope>NUCLEOTIDE SEQUENCE</scope>
    <source>
        <strain evidence="2">IBT 34128</strain>
    </source>
</reference>
<dbReference type="GO" id="GO:0004672">
    <property type="term" value="F:protein kinase activity"/>
    <property type="evidence" value="ECO:0007669"/>
    <property type="project" value="InterPro"/>
</dbReference>
<dbReference type="AlphaFoldDB" id="A0A9W9EGV6"/>
<dbReference type="OrthoDB" id="4062651at2759"/>
<gene>
    <name evidence="2" type="ORF">NUU61_009793</name>
</gene>
<dbReference type="Gene3D" id="1.10.510.10">
    <property type="entry name" value="Transferase(Phosphotransferase) domain 1"/>
    <property type="match status" value="1"/>
</dbReference>